<keyword evidence="5" id="KW-0732">Signal</keyword>
<dbReference type="GO" id="GO:0022857">
    <property type="term" value="F:transmembrane transporter activity"/>
    <property type="evidence" value="ECO:0007669"/>
    <property type="project" value="InterPro"/>
</dbReference>
<dbReference type="Gene3D" id="2.80.10.50">
    <property type="match status" value="1"/>
</dbReference>
<comment type="subcellular location">
    <subcellularLocation>
        <location evidence="1">Membrane</location>
        <topology evidence="1">Multi-pass membrane protein</topology>
    </subcellularLocation>
</comment>
<dbReference type="GO" id="GO:0016020">
    <property type="term" value="C:membrane"/>
    <property type="evidence" value="ECO:0007669"/>
    <property type="project" value="UniProtKB-SubCell"/>
</dbReference>
<dbReference type="Pfam" id="PF07690">
    <property type="entry name" value="MFS_1"/>
    <property type="match status" value="1"/>
</dbReference>
<proteinExistence type="inferred from homology"/>
<gene>
    <name evidence="7" type="ORF">AG1IA_06940</name>
</gene>
<feature type="domain" description="Ricin B lectin" evidence="6">
    <location>
        <begin position="21"/>
        <end position="152"/>
    </location>
</feature>
<keyword evidence="4" id="KW-0472">Membrane</keyword>
<feature type="region of interest" description="Disordered" evidence="3">
    <location>
        <begin position="666"/>
        <end position="704"/>
    </location>
</feature>
<dbReference type="SMART" id="SM00458">
    <property type="entry name" value="RICIN"/>
    <property type="match status" value="1"/>
</dbReference>
<dbReference type="InterPro" id="IPR011701">
    <property type="entry name" value="MFS"/>
</dbReference>
<feature type="compositionally biased region" description="Polar residues" evidence="3">
    <location>
        <begin position="1634"/>
        <end position="1652"/>
    </location>
</feature>
<dbReference type="PANTHER" id="PTHR31082">
    <property type="entry name" value="PHEROMONE-REGULATED MEMBRANE PROTEIN 10"/>
    <property type="match status" value="1"/>
</dbReference>
<feature type="transmembrane region" description="Helical" evidence="4">
    <location>
        <begin position="1801"/>
        <end position="1818"/>
    </location>
</feature>
<keyword evidence="8" id="KW-1185">Reference proteome</keyword>
<evidence type="ECO:0000313" key="7">
    <source>
        <dbReference type="EMBL" id="ELU39019.1"/>
    </source>
</evidence>
<dbReference type="Gene3D" id="1.20.1720.10">
    <property type="entry name" value="Multidrug resistance protein D"/>
    <property type="match status" value="1"/>
</dbReference>
<dbReference type="OrthoDB" id="413008at2759"/>
<dbReference type="Pfam" id="PF06738">
    <property type="entry name" value="ThrE"/>
    <property type="match status" value="1"/>
</dbReference>
<sequence>MPAAAVVLALAGLAAAQYPAYTGQLLVSPGSNAGKCLDAENRDGAPVKIADCNGSANQKWSFGSKSHVVKIHGNKCLDVKDGVNADGTKLQIWTCNESSQNQKFWYSFWDYTLSWEGKGKCVDLPSGNLSNGNVAQVWGCSKENPNQIWTTGYLASDPPKTSEVGQYGTNQCGTQSSQSSNCQTAWINDVDDFCLWAAPNGGEIGNTEREVVAYCTKSGRGTRTFPDGTLKGVHFVKTKDYVQVTGVGDFTKIGVPPKDDGGELDPHGADGNGNPISRMSATEFCFRACTGPRAAQNCQHIYDVMGCRWNMPANYDAGTFESCDADNAKPMGIYGTSTWYQGVKPTPAAHPIPSSSNCRTLPTVASGPVKRSHKRRAFTYLPFGVTYESQRDFPHDLIDTRNSDIDQPCLECQIFVEVCAPYRGIQGLIVEWLYATTIMNPIASILPDSPRRQMPEAIGIEPGDSRPSSRPRRSSLTGRTRGNGHNPVPAGDNENVMLSSMAENSYFSGDRDGNSVPVSHSFDVNEQPVHFSLLPFGPSRRRSSLATNSTSISTPPPMYTGYGTSRAPATEPIPQHAQFNTFLQVGEHGQGQSLNPFSVPDSGLRQRNPYSAYYTSPIVPPQPSVGAGSLIEGFDMRRYAPGRTSMIQPHHLQDWEDEDEEHHSSRYHVRTDWDPEDEYDDPEPSVAARRPYSDVTLPGYHPPSRIVYPEGHGSDQNGHYQTMITVESETGGKKFINENISMEQRRSFILVLAKALLQLQAPSHRIENQLEAAARVLEVPAEFLHLPSLVIVSFGSLDGENGAPAVDKPRKFSFSSNKIKSAIVMAVLGKSKRENTGDENQQDKTAEDERVRDRKGPTQATTFGIRVHIVKSGGKMELGKLHELHKIYRKVVHDEISAQDGRIKLLKLLKQPPIYSIYERCAHAFLCGLLICVMSFGGSFIDMWVAGAGCATIAYLQLGVASGNTLYSNIFEISAAMMMSFIARGLSSINGHLFCYSAISSASVVSSSLELASRSLVSGSVKMVYAIVYSLFLGFSLTIGSDLYYLVDQSARPRIAAGMANVTDSYDLPGIFTGDNGQVVFSGAFTFLKPAASVTNTVKYVSKGCTRRVDGPWYLRQLPIWTLLVLVPLYSIISSMWKLQPFLSKQLPVMSGIAAAGGLAQTYENSEGDQYSTGLALGFRMVQVAIGCTVGLFGAGVVVYSFGSTKRSGYFYLANRETYDFEALIRCDCVLAVVERLLKRNAPDYWPEMSQKKWYDFKVALEADSMTIGDYPPFVSKQDLIKLASVYTIGYHDQGQASPSSRPQFGVNNSRKFLQLAVIHTAKLTLLMQRPKASIRLGISSYCPGGCAIFSLFMGSKNEQAVTITGAPEDAAQTIVPVTSHAADEVSGPPQRQAAQDIDRKAIQNTPQSALLDIEHQPVDDDPRLWSKNRKVCSDWIEILCDFANPSPSITDHNSRHHRVCDLGSDFLAAFAQIKKELHATNGQIALSLALFILVQGNAPIIWSPHLMNRVQLFCIGSAICGAAKDMKVLIGMRIVQAAGSSSVLNLGAGTLSDMYDPHERGTMMGIYFAGGPIIGGGLTAGFSWRATFWFLVIFAGVSLGTFVFLPDTWRRERSTSYQAAKQRALKERAKRSQAGTPTWSRAPSPTRSGTVTPIIGANTPTDLTQGYEDKKKAQEQVANAATTVVKSEKHGVQDEDIKLSITDVNPISPIWHILKERSNLCILFASGEQSSTDKVGLVLLSFGLGNLSGSILGGRWSDRVLGQLKAKNGGESVPEVSDMAICAITGLINVVLFKMRLQSTKPALIFLPFFVIAYAWMCEKHVNIAGPVVVLFFSGFCAIWIYSSTLAYIVDSNPGRASSAIATNSSFRGISGLIAAEISVPLKVRWPYPTYLSRLIDFGMGACVCEKNALGDGGLYTLWAGLNTSIYARCLSIPRAGGAVPCMRCTGKVRPLFLEALRPVVPPGGGDWRCVLTSIGA</sequence>
<feature type="transmembrane region" description="Helical" evidence="4">
    <location>
        <begin position="993"/>
        <end position="1012"/>
    </location>
</feature>
<organism evidence="7 8">
    <name type="scientific">Thanatephorus cucumeris (strain AG1-IA)</name>
    <name type="common">Rice sheath blight fungus</name>
    <name type="synonym">Rhizoctonia solani</name>
    <dbReference type="NCBI Taxonomy" id="983506"/>
    <lineage>
        <taxon>Eukaryota</taxon>
        <taxon>Fungi</taxon>
        <taxon>Dikarya</taxon>
        <taxon>Basidiomycota</taxon>
        <taxon>Agaricomycotina</taxon>
        <taxon>Agaricomycetes</taxon>
        <taxon>Cantharellales</taxon>
        <taxon>Ceratobasidiaceae</taxon>
        <taxon>Rhizoctonia</taxon>
        <taxon>Rhizoctonia solani AG-1</taxon>
    </lineage>
</organism>
<dbReference type="InterPro" id="IPR010619">
    <property type="entry name" value="ThrE-like_N"/>
</dbReference>
<dbReference type="InterPro" id="IPR036259">
    <property type="entry name" value="MFS_trans_sf"/>
</dbReference>
<dbReference type="SUPFAM" id="SSF50370">
    <property type="entry name" value="Ricin B-like lectins"/>
    <property type="match status" value="1"/>
</dbReference>
<evidence type="ECO:0000259" key="6">
    <source>
        <dbReference type="SMART" id="SM00458"/>
    </source>
</evidence>
<name>L8WRL4_THACA</name>
<accession>L8WRL4</accession>
<dbReference type="PANTHER" id="PTHR31082:SF4">
    <property type="entry name" value="PHEROMONE-REGULATED MEMBRANE PROTEIN 10"/>
    <property type="match status" value="1"/>
</dbReference>
<keyword evidence="4" id="KW-1133">Transmembrane helix</keyword>
<dbReference type="Proteomes" id="UP000011668">
    <property type="component" value="Unassembled WGS sequence"/>
</dbReference>
<feature type="region of interest" description="Disordered" evidence="3">
    <location>
        <begin position="831"/>
        <end position="857"/>
    </location>
</feature>
<dbReference type="Pfam" id="PF00652">
    <property type="entry name" value="Ricin_B_lectin"/>
    <property type="match status" value="1"/>
</dbReference>
<evidence type="ECO:0000256" key="4">
    <source>
        <dbReference type="SAM" id="Phobius"/>
    </source>
</evidence>
<dbReference type="InterPro" id="IPR051361">
    <property type="entry name" value="ThrE/Ser_Exporter"/>
</dbReference>
<evidence type="ECO:0000313" key="8">
    <source>
        <dbReference type="Proteomes" id="UP000011668"/>
    </source>
</evidence>
<feature type="transmembrane region" description="Helical" evidence="4">
    <location>
        <begin position="1118"/>
        <end position="1137"/>
    </location>
</feature>
<feature type="transmembrane region" description="Helical" evidence="4">
    <location>
        <begin position="1181"/>
        <end position="1202"/>
    </location>
</feature>
<comment type="similarity">
    <text evidence="2">Belongs to the ThrE exporter (TC 2.A.79) family.</text>
</comment>
<evidence type="ECO:0000256" key="1">
    <source>
        <dbReference type="ARBA" id="ARBA00004141"/>
    </source>
</evidence>
<feature type="transmembrane region" description="Helical" evidence="4">
    <location>
        <begin position="1589"/>
        <end position="1606"/>
    </location>
</feature>
<feature type="compositionally biased region" description="Basic and acidic residues" evidence="3">
    <location>
        <begin position="831"/>
        <end position="856"/>
    </location>
</feature>
<dbReference type="CDD" id="cd00161">
    <property type="entry name" value="beta-trefoil_Ricin-like"/>
    <property type="match status" value="1"/>
</dbReference>
<dbReference type="InterPro" id="IPR035992">
    <property type="entry name" value="Ricin_B-like_lectins"/>
</dbReference>
<dbReference type="PROSITE" id="PS50231">
    <property type="entry name" value="RICIN_B_LECTIN"/>
    <property type="match status" value="1"/>
</dbReference>
<feature type="region of interest" description="Disordered" evidence="3">
    <location>
        <begin position="1621"/>
        <end position="1656"/>
    </location>
</feature>
<dbReference type="EMBL" id="AFRT01001963">
    <property type="protein sequence ID" value="ELU39019.1"/>
    <property type="molecule type" value="Genomic_DNA"/>
</dbReference>
<comment type="caution">
    <text evidence="7">The sequence shown here is derived from an EMBL/GenBank/DDBJ whole genome shotgun (WGS) entry which is preliminary data.</text>
</comment>
<evidence type="ECO:0000256" key="2">
    <source>
        <dbReference type="ARBA" id="ARBA00034125"/>
    </source>
</evidence>
<feature type="region of interest" description="Disordered" evidence="3">
    <location>
        <begin position="445"/>
        <end position="494"/>
    </location>
</feature>
<feature type="compositionally biased region" description="Acidic residues" evidence="3">
    <location>
        <begin position="674"/>
        <end position="683"/>
    </location>
</feature>
<dbReference type="InterPro" id="IPR000772">
    <property type="entry name" value="Ricin_B_lectin"/>
</dbReference>
<protein>
    <submittedName>
        <fullName evidence="7">Carbohydrate-binding module family 13 protein</fullName>
    </submittedName>
</protein>
<evidence type="ECO:0000256" key="5">
    <source>
        <dbReference type="SAM" id="SignalP"/>
    </source>
</evidence>
<feature type="transmembrane region" description="Helical" evidence="4">
    <location>
        <begin position="1830"/>
        <end position="1851"/>
    </location>
</feature>
<feature type="signal peptide" evidence="5">
    <location>
        <begin position="1"/>
        <end position="16"/>
    </location>
</feature>
<feature type="transmembrane region" description="Helical" evidence="4">
    <location>
        <begin position="1565"/>
        <end position="1583"/>
    </location>
</feature>
<dbReference type="STRING" id="983506.L8WRL4"/>
<dbReference type="HOGENOM" id="CLU_234308_0_0_1"/>
<feature type="chain" id="PRO_5003996998" evidence="5">
    <location>
        <begin position="17"/>
        <end position="1978"/>
    </location>
</feature>
<feature type="transmembrane region" description="Helical" evidence="4">
    <location>
        <begin position="943"/>
        <end position="960"/>
    </location>
</feature>
<evidence type="ECO:0000256" key="3">
    <source>
        <dbReference type="SAM" id="MobiDB-lite"/>
    </source>
</evidence>
<keyword evidence="4" id="KW-0812">Transmembrane</keyword>
<reference evidence="7 8" key="1">
    <citation type="journal article" date="2013" name="Nat. Commun.">
        <title>The evolution and pathogenic mechanisms of the rice sheath blight pathogen.</title>
        <authorList>
            <person name="Zheng A."/>
            <person name="Lin R."/>
            <person name="Xu L."/>
            <person name="Qin P."/>
            <person name="Tang C."/>
            <person name="Ai P."/>
            <person name="Zhang D."/>
            <person name="Liu Y."/>
            <person name="Sun Z."/>
            <person name="Feng H."/>
            <person name="Wang Y."/>
            <person name="Chen Y."/>
            <person name="Liang X."/>
            <person name="Fu R."/>
            <person name="Li Q."/>
            <person name="Zhang J."/>
            <person name="Yu X."/>
            <person name="Xie Z."/>
            <person name="Ding L."/>
            <person name="Guan P."/>
            <person name="Tang J."/>
            <person name="Liang Y."/>
            <person name="Wang S."/>
            <person name="Deng Q."/>
            <person name="Li S."/>
            <person name="Zhu J."/>
            <person name="Wang L."/>
            <person name="Liu H."/>
            <person name="Li P."/>
        </authorList>
    </citation>
    <scope>NUCLEOTIDE SEQUENCE [LARGE SCALE GENOMIC DNA]</scope>
    <source>
        <strain evidence="8">AG-1 IA</strain>
    </source>
</reference>
<feature type="transmembrane region" description="Helical" evidence="4">
    <location>
        <begin position="1024"/>
        <end position="1047"/>
    </location>
</feature>
<dbReference type="SUPFAM" id="SSF103473">
    <property type="entry name" value="MFS general substrate transporter"/>
    <property type="match status" value="1"/>
</dbReference>